<name>D4M4T8_9FIRM</name>
<keyword evidence="1" id="KW-1133">Transmembrane helix</keyword>
<proteinExistence type="predicted"/>
<organism evidence="2 3">
    <name type="scientific">[Ruminococcus] torques L2-14</name>
    <dbReference type="NCBI Taxonomy" id="657313"/>
    <lineage>
        <taxon>Bacteria</taxon>
        <taxon>Bacillati</taxon>
        <taxon>Bacillota</taxon>
        <taxon>Clostridia</taxon>
        <taxon>Lachnospirales</taxon>
        <taxon>Lachnospiraceae</taxon>
        <taxon>Mediterraneibacter</taxon>
    </lineage>
</organism>
<dbReference type="Proteomes" id="UP000008956">
    <property type="component" value="Chromosome"/>
</dbReference>
<evidence type="ECO:0000313" key="3">
    <source>
        <dbReference type="Proteomes" id="UP000008956"/>
    </source>
</evidence>
<reference evidence="2 3" key="1">
    <citation type="submission" date="2010-03" db="EMBL/GenBank/DDBJ databases">
        <title>The genome sequence of Ruminococcus torques L2-14.</title>
        <authorList>
            <consortium name="metaHIT consortium -- http://www.metahit.eu/"/>
            <person name="Pajon A."/>
            <person name="Turner K."/>
            <person name="Parkhill J."/>
            <person name="Duncan S."/>
            <person name="Flint H."/>
        </authorList>
    </citation>
    <scope>NUCLEOTIDE SEQUENCE [LARGE SCALE GENOMIC DNA]</scope>
    <source>
        <strain evidence="2 3">L2-14</strain>
    </source>
</reference>
<dbReference type="RefSeq" id="WP_015528839.1">
    <property type="nucleotide sequence ID" value="NC_021015.1"/>
</dbReference>
<feature type="transmembrane region" description="Helical" evidence="1">
    <location>
        <begin position="200"/>
        <end position="222"/>
    </location>
</feature>
<dbReference type="HOGENOM" id="CLU_1128403_0_0_9"/>
<evidence type="ECO:0000256" key="1">
    <source>
        <dbReference type="SAM" id="Phobius"/>
    </source>
</evidence>
<dbReference type="PATRIC" id="fig|657313.3.peg.1469"/>
<keyword evidence="1" id="KW-0472">Membrane</keyword>
<accession>D4M4T8</accession>
<reference evidence="2 3" key="2">
    <citation type="submission" date="2010-03" db="EMBL/GenBank/DDBJ databases">
        <authorList>
            <person name="Pajon A."/>
        </authorList>
    </citation>
    <scope>NUCLEOTIDE SEQUENCE [LARGE SCALE GENOMIC DNA]</scope>
    <source>
        <strain evidence="2 3">L2-14</strain>
    </source>
</reference>
<dbReference type="AlphaFoldDB" id="D4M4T8"/>
<keyword evidence="1" id="KW-0812">Transmembrane</keyword>
<dbReference type="EMBL" id="FP929055">
    <property type="protein sequence ID" value="CBL26250.1"/>
    <property type="molecule type" value="Genomic_DNA"/>
</dbReference>
<gene>
    <name evidence="2" type="ORF">RTO_16720</name>
</gene>
<protein>
    <recommendedName>
        <fullName evidence="4">Capsular polysaccharide biosynthesis protein</fullName>
    </recommendedName>
</protein>
<evidence type="ECO:0000313" key="2">
    <source>
        <dbReference type="EMBL" id="CBL26250.1"/>
    </source>
</evidence>
<feature type="transmembrane region" description="Helical" evidence="1">
    <location>
        <begin position="17"/>
        <end position="36"/>
    </location>
</feature>
<dbReference type="KEGG" id="rto:RTO_16720"/>
<evidence type="ECO:0008006" key="4">
    <source>
        <dbReference type="Google" id="ProtNLM"/>
    </source>
</evidence>
<sequence length="246" mass="28011">MFEHFGIKDIFCGLWRFKYLIIAGIIIGVLGGYFFLSSDNEINEEHKEYYMSETWYFGNTTSDAQDNTESDLRPAKTFNALLDSDMCRGYVKERLLEIYSEEELLKIFGNEGNANGFTWEIMTKNMSHLLGDGEESVSLAMKLEDEECVRTIMSIYDDFAHKVQQEMQTTYPGITVTNLGTGEEIYVSSPDGMSAKESSVLGAMLGFVVSCIIVFFICLWMPTVNRKSDFDEYGLFVLGKVEEIKK</sequence>